<feature type="region of interest" description="Disordered" evidence="1">
    <location>
        <begin position="100"/>
        <end position="130"/>
    </location>
</feature>
<evidence type="ECO:0000313" key="3">
    <source>
        <dbReference type="EMBL" id="JAS31155.1"/>
    </source>
</evidence>
<dbReference type="AlphaFoldDB" id="A0A1B6DIV0"/>
<evidence type="ECO:0000313" key="2">
    <source>
        <dbReference type="EMBL" id="JAS25555.1"/>
    </source>
</evidence>
<accession>A0A1B6DIV0</accession>
<dbReference type="Gene3D" id="3.30.420.10">
    <property type="entry name" value="Ribonuclease H-like superfamily/Ribonuclease H"/>
    <property type="match status" value="1"/>
</dbReference>
<sequence length="130" mass="14807">MLASWMADNKTTKWSEGLRYVQFMKNRAFHSGIKQSPYKATFGMDPRVGLSTSSLPSEIFKDINDEEDLKKVINNNNNLTPANETADDILMEEDENMVHTHTSTENKIKNSRKTAAEGLRKQAKKNEITQ</sequence>
<dbReference type="InterPro" id="IPR036397">
    <property type="entry name" value="RNaseH_sf"/>
</dbReference>
<dbReference type="EMBL" id="GEDC01011743">
    <property type="protein sequence ID" value="JAS25555.1"/>
    <property type="molecule type" value="Transcribed_RNA"/>
</dbReference>
<dbReference type="EMBL" id="GEDC01006143">
    <property type="protein sequence ID" value="JAS31155.1"/>
    <property type="molecule type" value="Transcribed_RNA"/>
</dbReference>
<proteinExistence type="predicted"/>
<dbReference type="GO" id="GO:0003676">
    <property type="term" value="F:nucleic acid binding"/>
    <property type="evidence" value="ECO:0007669"/>
    <property type="project" value="InterPro"/>
</dbReference>
<organism evidence="2">
    <name type="scientific">Clastoptera arizonana</name>
    <name type="common">Arizona spittle bug</name>
    <dbReference type="NCBI Taxonomy" id="38151"/>
    <lineage>
        <taxon>Eukaryota</taxon>
        <taxon>Metazoa</taxon>
        <taxon>Ecdysozoa</taxon>
        <taxon>Arthropoda</taxon>
        <taxon>Hexapoda</taxon>
        <taxon>Insecta</taxon>
        <taxon>Pterygota</taxon>
        <taxon>Neoptera</taxon>
        <taxon>Paraneoptera</taxon>
        <taxon>Hemiptera</taxon>
        <taxon>Auchenorrhyncha</taxon>
        <taxon>Cercopoidea</taxon>
        <taxon>Clastopteridae</taxon>
        <taxon>Clastoptera</taxon>
    </lineage>
</organism>
<evidence type="ECO:0000256" key="1">
    <source>
        <dbReference type="SAM" id="MobiDB-lite"/>
    </source>
</evidence>
<protein>
    <submittedName>
        <fullName evidence="2">Uncharacterized protein</fullName>
    </submittedName>
</protein>
<gene>
    <name evidence="3" type="ORF">g.27404</name>
    <name evidence="2" type="ORF">g.27406</name>
</gene>
<reference evidence="2" key="1">
    <citation type="submission" date="2015-12" db="EMBL/GenBank/DDBJ databases">
        <title>De novo transcriptome assembly of four potential Pierce s Disease insect vectors from Arizona vineyards.</title>
        <authorList>
            <person name="Tassone E.E."/>
        </authorList>
    </citation>
    <scope>NUCLEOTIDE SEQUENCE</scope>
</reference>
<name>A0A1B6DIV0_9HEMI</name>